<comment type="function">
    <text evidence="7">With S5 and S12 plays an important role in translational accuracy.</text>
</comment>
<dbReference type="HAMAP" id="MF_01306_B">
    <property type="entry name" value="Ribosomal_uS4_B"/>
    <property type="match status" value="1"/>
</dbReference>
<gene>
    <name evidence="7" type="primary">rpsD</name>
    <name evidence="11" type="ORF">UX85_C0001G0133</name>
</gene>
<dbReference type="PROSITE" id="PS00632">
    <property type="entry name" value="RIBOSOMAL_S4"/>
    <property type="match status" value="1"/>
</dbReference>
<dbReference type="EMBL" id="LCNT01000001">
    <property type="protein sequence ID" value="KKU61919.1"/>
    <property type="molecule type" value="Genomic_DNA"/>
</dbReference>
<evidence type="ECO:0000256" key="7">
    <source>
        <dbReference type="HAMAP-Rule" id="MF_01306"/>
    </source>
</evidence>
<evidence type="ECO:0000259" key="9">
    <source>
        <dbReference type="SMART" id="SM00363"/>
    </source>
</evidence>
<evidence type="ECO:0000256" key="3">
    <source>
        <dbReference type="ARBA" id="ARBA00022884"/>
    </source>
</evidence>
<protein>
    <recommendedName>
        <fullName evidence="6 7">Small ribosomal subunit protein uS4</fullName>
    </recommendedName>
</protein>
<accession>A0A0G1RX75</accession>
<dbReference type="GO" id="GO:0006412">
    <property type="term" value="P:translation"/>
    <property type="evidence" value="ECO:0007669"/>
    <property type="project" value="UniProtKB-UniRule"/>
</dbReference>
<dbReference type="InterPro" id="IPR036986">
    <property type="entry name" value="S4_RNA-bd_sf"/>
</dbReference>
<reference evidence="11 12" key="1">
    <citation type="journal article" date="2015" name="Nature">
        <title>rRNA introns, odd ribosomes, and small enigmatic genomes across a large radiation of phyla.</title>
        <authorList>
            <person name="Brown C.T."/>
            <person name="Hug L.A."/>
            <person name="Thomas B.C."/>
            <person name="Sharon I."/>
            <person name="Castelle C.J."/>
            <person name="Singh A."/>
            <person name="Wilkins M.J."/>
            <person name="Williams K.H."/>
            <person name="Banfield J.F."/>
        </authorList>
    </citation>
    <scope>NUCLEOTIDE SEQUENCE [LARGE SCALE GENOMIC DNA]</scope>
</reference>
<dbReference type="InterPro" id="IPR018079">
    <property type="entry name" value="Ribosomal_uS4_CS"/>
</dbReference>
<dbReference type="SUPFAM" id="SSF55174">
    <property type="entry name" value="Alpha-L RNA-binding motif"/>
    <property type="match status" value="1"/>
</dbReference>
<comment type="caution">
    <text evidence="11">The sequence shown here is derived from an EMBL/GenBank/DDBJ whole genome shotgun (WGS) entry which is preliminary data.</text>
</comment>
<dbReference type="CDD" id="cd00165">
    <property type="entry name" value="S4"/>
    <property type="match status" value="1"/>
</dbReference>
<dbReference type="GO" id="GO:0042274">
    <property type="term" value="P:ribosomal small subunit biogenesis"/>
    <property type="evidence" value="ECO:0007669"/>
    <property type="project" value="TreeGrafter"/>
</dbReference>
<sequence length="202" mass="23205">MARANTPRAKVVRLFNENIFGNPKFDKILAKKPHRPGHHGQRYIRKRSDYALQLTEKQKLRAYYGVLERQFRRYYNRARKLKAATGAKLLEILESRLDNIIYRAGLAPTRAAARQLVGHGHVLVDGKKIDVPSYEVKPGAVVSLTDKGQKVPHVAELLSDKDFSPPKWIKRKAAVAKVERLPQREEVDANIQEQQIVEFYSR</sequence>
<dbReference type="SMART" id="SM00363">
    <property type="entry name" value="S4"/>
    <property type="match status" value="1"/>
</dbReference>
<dbReference type="NCBIfam" id="TIGR01017">
    <property type="entry name" value="rpsD_bact"/>
    <property type="match status" value="1"/>
</dbReference>
<dbReference type="PROSITE" id="PS50889">
    <property type="entry name" value="S4"/>
    <property type="match status" value="1"/>
</dbReference>
<keyword evidence="5 7" id="KW-0687">Ribonucleoprotein</keyword>
<evidence type="ECO:0000256" key="2">
    <source>
        <dbReference type="ARBA" id="ARBA00022730"/>
    </source>
</evidence>
<dbReference type="Gene3D" id="1.10.1050.10">
    <property type="entry name" value="Ribosomal Protein S4 Delta 41, Chain A, domain 1"/>
    <property type="match status" value="1"/>
</dbReference>
<dbReference type="GO" id="GO:0015935">
    <property type="term" value="C:small ribosomal subunit"/>
    <property type="evidence" value="ECO:0007669"/>
    <property type="project" value="InterPro"/>
</dbReference>
<dbReference type="InterPro" id="IPR005709">
    <property type="entry name" value="Ribosomal_uS4_bac-type"/>
</dbReference>
<comment type="similarity">
    <text evidence="1 7 8">Belongs to the universal ribosomal protein uS4 family.</text>
</comment>
<dbReference type="PANTHER" id="PTHR11831:SF4">
    <property type="entry name" value="SMALL RIBOSOMAL SUBUNIT PROTEIN US4M"/>
    <property type="match status" value="1"/>
</dbReference>
<dbReference type="Proteomes" id="UP000033860">
    <property type="component" value="Unassembled WGS sequence"/>
</dbReference>
<dbReference type="PANTHER" id="PTHR11831">
    <property type="entry name" value="30S 40S RIBOSOMAL PROTEIN"/>
    <property type="match status" value="1"/>
</dbReference>
<dbReference type="Gene3D" id="3.10.290.10">
    <property type="entry name" value="RNA-binding S4 domain"/>
    <property type="match status" value="1"/>
</dbReference>
<evidence type="ECO:0000313" key="11">
    <source>
        <dbReference type="EMBL" id="KKU61919.1"/>
    </source>
</evidence>
<name>A0A0G1RX75_9BACT</name>
<comment type="subunit">
    <text evidence="7">Part of the 30S ribosomal subunit. Contacts protein S5. The interaction surface between S4 and S5 is involved in control of translational fidelity.</text>
</comment>
<evidence type="ECO:0000256" key="5">
    <source>
        <dbReference type="ARBA" id="ARBA00023274"/>
    </source>
</evidence>
<evidence type="ECO:0000256" key="4">
    <source>
        <dbReference type="ARBA" id="ARBA00022980"/>
    </source>
</evidence>
<dbReference type="NCBIfam" id="NF003717">
    <property type="entry name" value="PRK05327.1"/>
    <property type="match status" value="1"/>
</dbReference>
<dbReference type="Pfam" id="PF01479">
    <property type="entry name" value="S4"/>
    <property type="match status" value="1"/>
</dbReference>
<feature type="domain" description="RNA-binding S4" evidence="9">
    <location>
        <begin position="95"/>
        <end position="159"/>
    </location>
</feature>
<evidence type="ECO:0000256" key="8">
    <source>
        <dbReference type="RuleBase" id="RU003699"/>
    </source>
</evidence>
<evidence type="ECO:0000256" key="1">
    <source>
        <dbReference type="ARBA" id="ARBA00007465"/>
    </source>
</evidence>
<keyword evidence="3 7" id="KW-0694">RNA-binding</keyword>
<dbReference type="FunFam" id="3.10.290.10:FF:000001">
    <property type="entry name" value="30S ribosomal protein S4"/>
    <property type="match status" value="1"/>
</dbReference>
<dbReference type="InterPro" id="IPR002942">
    <property type="entry name" value="S4_RNA-bd"/>
</dbReference>
<dbReference type="Pfam" id="PF00163">
    <property type="entry name" value="Ribosomal_S4"/>
    <property type="match status" value="1"/>
</dbReference>
<dbReference type="GO" id="GO:0019843">
    <property type="term" value="F:rRNA binding"/>
    <property type="evidence" value="ECO:0007669"/>
    <property type="project" value="UniProtKB-UniRule"/>
</dbReference>
<proteinExistence type="inferred from homology"/>
<evidence type="ECO:0000259" key="10">
    <source>
        <dbReference type="SMART" id="SM01390"/>
    </source>
</evidence>
<dbReference type="InterPro" id="IPR001912">
    <property type="entry name" value="Ribosomal_uS4_N"/>
</dbReference>
<feature type="domain" description="Small ribosomal subunit protein uS4 N-terminal" evidence="10">
    <location>
        <begin position="3"/>
        <end position="94"/>
    </location>
</feature>
<dbReference type="AlphaFoldDB" id="A0A0G1RX75"/>
<keyword evidence="2 7" id="KW-0699">rRNA-binding</keyword>
<dbReference type="PATRIC" id="fig|1618371.3.peg.135"/>
<dbReference type="InterPro" id="IPR022801">
    <property type="entry name" value="Ribosomal_uS4"/>
</dbReference>
<dbReference type="SMART" id="SM01390">
    <property type="entry name" value="Ribosomal_S4"/>
    <property type="match status" value="1"/>
</dbReference>
<evidence type="ECO:0000256" key="6">
    <source>
        <dbReference type="ARBA" id="ARBA00035254"/>
    </source>
</evidence>
<organism evidence="11 12">
    <name type="scientific">Candidatus Beckwithbacteria bacterium GW2011_GWB1_47_15</name>
    <dbReference type="NCBI Taxonomy" id="1618371"/>
    <lineage>
        <taxon>Bacteria</taxon>
        <taxon>Candidatus Beckwithiibacteriota</taxon>
    </lineage>
</organism>
<evidence type="ECO:0000313" key="12">
    <source>
        <dbReference type="Proteomes" id="UP000033860"/>
    </source>
</evidence>
<dbReference type="GO" id="GO:0003735">
    <property type="term" value="F:structural constituent of ribosome"/>
    <property type="evidence" value="ECO:0007669"/>
    <property type="project" value="InterPro"/>
</dbReference>
<keyword evidence="4 7" id="KW-0689">Ribosomal protein</keyword>
<comment type="function">
    <text evidence="7">One of the primary rRNA binding proteins, it binds directly to 16S rRNA where it nucleates assembly of the body of the 30S subunit.</text>
</comment>